<accession>A0ABP8A6S6</accession>
<protein>
    <submittedName>
        <fullName evidence="3">Aldo/keto reductase</fullName>
    </submittedName>
</protein>
<dbReference type="SUPFAM" id="SSF51430">
    <property type="entry name" value="NAD(P)-linked oxidoreductase"/>
    <property type="match status" value="1"/>
</dbReference>
<dbReference type="InterPro" id="IPR050523">
    <property type="entry name" value="AKR_Detox_Biosynth"/>
</dbReference>
<dbReference type="CDD" id="cd19080">
    <property type="entry name" value="AKR_AKR9A_9B"/>
    <property type="match status" value="1"/>
</dbReference>
<name>A0ABP8A6S6_9MICO</name>
<dbReference type="Pfam" id="PF00248">
    <property type="entry name" value="Aldo_ket_red"/>
    <property type="match status" value="1"/>
</dbReference>
<keyword evidence="4" id="KW-1185">Reference proteome</keyword>
<dbReference type="Gene3D" id="3.20.20.100">
    <property type="entry name" value="NADP-dependent oxidoreductase domain"/>
    <property type="match status" value="1"/>
</dbReference>
<feature type="domain" description="NADP-dependent oxidoreductase" evidence="2">
    <location>
        <begin position="27"/>
        <end position="323"/>
    </location>
</feature>
<dbReference type="PANTHER" id="PTHR43364">
    <property type="entry name" value="NADH-SPECIFIC METHYLGLYOXAL REDUCTASE-RELATED"/>
    <property type="match status" value="1"/>
</dbReference>
<dbReference type="PANTHER" id="PTHR43364:SF4">
    <property type="entry name" value="NAD(P)-LINKED OXIDOREDUCTASE SUPERFAMILY PROTEIN"/>
    <property type="match status" value="1"/>
</dbReference>
<reference evidence="4" key="1">
    <citation type="journal article" date="2019" name="Int. J. Syst. Evol. Microbiol.">
        <title>The Global Catalogue of Microorganisms (GCM) 10K type strain sequencing project: providing services to taxonomists for standard genome sequencing and annotation.</title>
        <authorList>
            <consortium name="The Broad Institute Genomics Platform"/>
            <consortium name="The Broad Institute Genome Sequencing Center for Infectious Disease"/>
            <person name="Wu L."/>
            <person name="Ma J."/>
        </authorList>
    </citation>
    <scope>NUCLEOTIDE SEQUENCE [LARGE SCALE GENOMIC DNA]</scope>
    <source>
        <strain evidence="4">JCM 17591</strain>
    </source>
</reference>
<evidence type="ECO:0000313" key="4">
    <source>
        <dbReference type="Proteomes" id="UP001501079"/>
    </source>
</evidence>
<dbReference type="EMBL" id="BAABBW010000005">
    <property type="protein sequence ID" value="GAA4178999.1"/>
    <property type="molecule type" value="Genomic_DNA"/>
</dbReference>
<organism evidence="3 4">
    <name type="scientific">Gryllotalpicola koreensis</name>
    <dbReference type="NCBI Taxonomy" id="993086"/>
    <lineage>
        <taxon>Bacteria</taxon>
        <taxon>Bacillati</taxon>
        <taxon>Actinomycetota</taxon>
        <taxon>Actinomycetes</taxon>
        <taxon>Micrococcales</taxon>
        <taxon>Microbacteriaceae</taxon>
        <taxon>Gryllotalpicola</taxon>
    </lineage>
</organism>
<dbReference type="InterPro" id="IPR036812">
    <property type="entry name" value="NAD(P)_OxRdtase_dom_sf"/>
</dbReference>
<gene>
    <name evidence="3" type="ORF">GCM10022287_30570</name>
</gene>
<comment type="caution">
    <text evidence="3">The sequence shown here is derived from an EMBL/GenBank/DDBJ whole genome shotgun (WGS) entry which is preliminary data.</text>
</comment>
<dbReference type="InterPro" id="IPR023210">
    <property type="entry name" value="NADP_OxRdtase_dom"/>
</dbReference>
<sequence>MTELTDAALTNYTTLGRSGLHLSPATLGTMTFGEDNGWGASVEASLAMLDRYVDAGGNSIDTANIYTNGHSEAIVGQWLDAHRAHRDRLVVGTKFFANLHTGDPNGGGASRKAIMHQLEDSLRRLRTDYVDLYWLHNFDTTTPREETLRALDDLVTAGKVRYLGFSDVPAWSTAAAAITAQFRGWAPIVGLQLEYSLLERTPEAELLPMARDLGMGALAWGPLKSGWLSGKFSSATAGQRVDTARGDLVGAPRAGDYVVIDALNEVAADLGRSAAEVALAWVRDSAGITSTLLGARTMHQLEANLASFSFELPADARRALDEASAPHLPFPIENNRHLAPVLQYNGATVDGVAHPRFPMLEQSATRY</sequence>
<dbReference type="RefSeq" id="WP_344755982.1">
    <property type="nucleotide sequence ID" value="NZ_BAABBW010000005.1"/>
</dbReference>
<proteinExistence type="predicted"/>
<keyword evidence="1" id="KW-0560">Oxidoreductase</keyword>
<evidence type="ECO:0000313" key="3">
    <source>
        <dbReference type="EMBL" id="GAA4178999.1"/>
    </source>
</evidence>
<evidence type="ECO:0000256" key="1">
    <source>
        <dbReference type="ARBA" id="ARBA00023002"/>
    </source>
</evidence>
<evidence type="ECO:0000259" key="2">
    <source>
        <dbReference type="Pfam" id="PF00248"/>
    </source>
</evidence>
<dbReference type="Proteomes" id="UP001501079">
    <property type="component" value="Unassembled WGS sequence"/>
</dbReference>